<dbReference type="InterPro" id="IPR019734">
    <property type="entry name" value="TPR_rpt"/>
</dbReference>
<gene>
    <name evidence="3" type="ORF">MNB_SM-7-340</name>
</gene>
<feature type="region of interest" description="Disordered" evidence="1">
    <location>
        <begin position="1"/>
        <end position="33"/>
    </location>
</feature>
<dbReference type="AlphaFoldDB" id="A0A1W1BR08"/>
<dbReference type="SUPFAM" id="SSF48452">
    <property type="entry name" value="TPR-like"/>
    <property type="match status" value="3"/>
</dbReference>
<evidence type="ECO:0000256" key="2">
    <source>
        <dbReference type="SAM" id="Phobius"/>
    </source>
</evidence>
<feature type="compositionally biased region" description="Acidic residues" evidence="1">
    <location>
        <begin position="1"/>
        <end position="28"/>
    </location>
</feature>
<dbReference type="EMBL" id="FPHB01000038">
    <property type="protein sequence ID" value="SFV56010.1"/>
    <property type="molecule type" value="Genomic_DNA"/>
</dbReference>
<reference evidence="3" key="1">
    <citation type="submission" date="2016-10" db="EMBL/GenBank/DDBJ databases">
        <authorList>
            <person name="de Groot N.N."/>
        </authorList>
    </citation>
    <scope>NUCLEOTIDE SEQUENCE</scope>
</reference>
<protein>
    <submittedName>
        <fullName evidence="3">PUTATIVE TRANSMEMBRANE PROTEIN</fullName>
    </submittedName>
</protein>
<dbReference type="SMART" id="SM00028">
    <property type="entry name" value="TPR"/>
    <property type="match status" value="3"/>
</dbReference>
<evidence type="ECO:0000313" key="3">
    <source>
        <dbReference type="EMBL" id="SFV56010.1"/>
    </source>
</evidence>
<proteinExistence type="predicted"/>
<keyword evidence="2 3" id="KW-0812">Transmembrane</keyword>
<keyword evidence="2" id="KW-0472">Membrane</keyword>
<feature type="transmembrane region" description="Helical" evidence="2">
    <location>
        <begin position="42"/>
        <end position="65"/>
    </location>
</feature>
<organism evidence="3">
    <name type="scientific">hydrothermal vent metagenome</name>
    <dbReference type="NCBI Taxonomy" id="652676"/>
    <lineage>
        <taxon>unclassified sequences</taxon>
        <taxon>metagenomes</taxon>
        <taxon>ecological metagenomes</taxon>
    </lineage>
</organism>
<accession>A0A1W1BR08</accession>
<dbReference type="Gene3D" id="1.25.40.10">
    <property type="entry name" value="Tetratricopeptide repeat domain"/>
    <property type="match status" value="2"/>
</dbReference>
<dbReference type="Pfam" id="PF13432">
    <property type="entry name" value="TPR_16"/>
    <property type="match status" value="1"/>
</dbReference>
<dbReference type="InterPro" id="IPR011990">
    <property type="entry name" value="TPR-like_helical_dom_sf"/>
</dbReference>
<name>A0A1W1BR08_9ZZZZ</name>
<sequence>MAEKEEEIVILEDSDADKESESNEEQEETSTLQKDEDDKKRLLLFGGIAILLVLLIMILTIFAIMKKKKEESRPLSTTVIEQQLQKSHTKEIEPSKLEHLIAKANYLYTNGQKDQALKLYEYIAQYSEAISQYNLGVARLKNRQYKEALQSFKNAINNGEKRCVSAINAAVCSLYLGEKENFRYYIDLAEAYLPYEVNAPLYPYYYSLIQFYRHNYYEALVSITKVKTPEYQNQKKILKAKLAALFESDYDALEGLEDLKGGEFDLAKAELYARVGDLILAKSNFQAAKEKGFSLKKSNVGLILTKLKLGHIKDASLELKEAIKNYDNKLLEETPIKVFLKKALFDPLKAQEQFRKEMIDDPYIIFSEIFYFSPYKIFNANQTINYIRKGNATSYIDSIDSAKSFLKKSVSTSKVNKGIAQAIKLALHFRIRQANTLLQKLVKIQPKHSILHYNLGLTYAQLGDMHNAYKHFIWSYHLDAKNYLSGIYAYMASKLIHKEDKKLLSMLKENLADEDKNEKIDFYEHLLYIAQGSYFSTIDWLENSYKTRPIYLILSYIIALHMKKDEVATKSAKELIALLPHEILPHILYIAANFKKYEKPLYAQKSASYLAKQSFNFKDLYYGAEITRYTYAKEMLLTGHIAKLVTKLQHRLNVTVDPNITDTELALALALFYNKNFEKSYLLYNHLIDEEKIQDAKTLFLAAISSIAAKHHANAIALLELSKLKDRKFQESRYALGLLYLEIDNPRGANIEFTNLNSNNFHSKYFNFDIDLQKLTFKKLHPKENN</sequence>
<dbReference type="PROSITE" id="PS50005">
    <property type="entry name" value="TPR"/>
    <property type="match status" value="2"/>
</dbReference>
<keyword evidence="2" id="KW-1133">Transmembrane helix</keyword>
<evidence type="ECO:0000256" key="1">
    <source>
        <dbReference type="SAM" id="MobiDB-lite"/>
    </source>
</evidence>